<feature type="region of interest" description="Disordered" evidence="1">
    <location>
        <begin position="19"/>
        <end position="88"/>
    </location>
</feature>
<accession>A0A4U0WVD0</accession>
<protein>
    <submittedName>
        <fullName evidence="2">Uncharacterized protein</fullName>
    </submittedName>
</protein>
<comment type="caution">
    <text evidence="2">The sequence shown here is derived from an EMBL/GenBank/DDBJ whole genome shotgun (WGS) entry which is preliminary data.</text>
</comment>
<feature type="compositionally biased region" description="Acidic residues" evidence="1">
    <location>
        <begin position="56"/>
        <end position="68"/>
    </location>
</feature>
<dbReference type="Proteomes" id="UP000308768">
    <property type="component" value="Unassembled WGS sequence"/>
</dbReference>
<sequence length="225" mass="25471">MASVTLLDYAQINTNSLRDAEQVESAVTCPPKDPKAATATDKPPPAALASTIQDDHDTDDEADEEEDEAERRAEHLREENRSEPRRKSEQAIEDFFRNHNVARVVRRAAYQQFLAIPLHSAREEDSFAAQRASAEEAESQFKNHFAARFAAIGQEFDARCDANRRDCPARCAAINGELDAQLAAIEVKRAAMRDRRIDEVKRLFREELDRRMKRRGSDCPGDICE</sequence>
<evidence type="ECO:0000313" key="2">
    <source>
        <dbReference type="EMBL" id="TKA65685.1"/>
    </source>
</evidence>
<keyword evidence="3" id="KW-1185">Reference proteome</keyword>
<feature type="compositionally biased region" description="Basic and acidic residues" evidence="1">
    <location>
        <begin position="69"/>
        <end position="88"/>
    </location>
</feature>
<organism evidence="2 3">
    <name type="scientific">Cryomyces minteri</name>
    <dbReference type="NCBI Taxonomy" id="331657"/>
    <lineage>
        <taxon>Eukaryota</taxon>
        <taxon>Fungi</taxon>
        <taxon>Dikarya</taxon>
        <taxon>Ascomycota</taxon>
        <taxon>Pezizomycotina</taxon>
        <taxon>Dothideomycetes</taxon>
        <taxon>Dothideomycetes incertae sedis</taxon>
        <taxon>Cryomyces</taxon>
    </lineage>
</organism>
<proteinExistence type="predicted"/>
<gene>
    <name evidence="2" type="ORF">B0A49_08246</name>
</gene>
<evidence type="ECO:0000256" key="1">
    <source>
        <dbReference type="SAM" id="MobiDB-lite"/>
    </source>
</evidence>
<reference evidence="2 3" key="1">
    <citation type="submission" date="2017-03" db="EMBL/GenBank/DDBJ databases">
        <title>Genomes of endolithic fungi from Antarctica.</title>
        <authorList>
            <person name="Coleine C."/>
            <person name="Masonjones S."/>
            <person name="Stajich J.E."/>
        </authorList>
    </citation>
    <scope>NUCLEOTIDE SEQUENCE [LARGE SCALE GENOMIC DNA]</scope>
    <source>
        <strain evidence="2 3">CCFEE 5187</strain>
    </source>
</reference>
<evidence type="ECO:0000313" key="3">
    <source>
        <dbReference type="Proteomes" id="UP000308768"/>
    </source>
</evidence>
<dbReference type="EMBL" id="NAJN01001111">
    <property type="protein sequence ID" value="TKA65685.1"/>
    <property type="molecule type" value="Genomic_DNA"/>
</dbReference>
<name>A0A4U0WVD0_9PEZI</name>
<dbReference type="AlphaFoldDB" id="A0A4U0WVD0"/>